<dbReference type="Proteomes" id="UP000540519">
    <property type="component" value="Unassembled WGS sequence"/>
</dbReference>
<organism evidence="3 4">
    <name type="scientific">Zobellia amurskyensis</name>
    <dbReference type="NCBI Taxonomy" id="248905"/>
    <lineage>
        <taxon>Bacteria</taxon>
        <taxon>Pseudomonadati</taxon>
        <taxon>Bacteroidota</taxon>
        <taxon>Flavobacteriia</taxon>
        <taxon>Flavobacteriales</taxon>
        <taxon>Flavobacteriaceae</taxon>
        <taxon>Zobellia</taxon>
    </lineage>
</organism>
<dbReference type="Pfam" id="PF09423">
    <property type="entry name" value="PhoD"/>
    <property type="match status" value="1"/>
</dbReference>
<sequence length="842" mass="94622">MTIKRRKFIQNLGLAVPMLASPFNPILAKEMSFSNIMPPNVDSQSFTTNFKKLNERVWIGSSFWAVPMEDWEIKNNRLEFSGVEKQSRLHILTHVLGENQGDFQFSGNLGLLEDKGKKGDVGFSVGIKDNTDPNSVKAACYFGKGVSVGVNLKGEIYIDKKREALPGGFDFENVSLQLKGHNNGGETELELKATDGAGKSISLKNTFKGSLDGLVALENKGSEKGESTFWWGDIEFFGSKVQYKPDNSFGPILWAMYTLSQGNLKLTAQLPPVGVKDAQKVELQFLRNGKWIKEDKVQIDPVSFTSVFSIADWNASEDVKYRLRYSLDKERHTYEGVIREEPLDRPLTFGGLTCQHAMGFPYRPLVENLDKSNPDILYFSGDQLYEGNGGYPIKRQPEDKAILNYLGKWYMFGWAFGDVLRNRPSICTPDDHDVYQGNLWGEGGEGITFEEWDKVRDAHGGLVQTPNFVNVVNKTQCGHMPEAYDQAPMKSNISTWYTHLVYGKVSFAIVSDRLFKSGPEMVRAGEGRIDHLTAPAKPGELESDHLNFMGQRQLDFLNDWVADWKGANMKVLLSQTLFSNVGTHHGPEKEFLFGDLDSGGWPKSKRDKVVETIRKACAFHINGDQHLPFMVQYSINEPRDGGWTFCTPAISTGYPRWGQPDSVNVPFTDRPEHGLPNTGCYRDGFGNDNYIYAVGNPTDDFEEEFDRYQKAQKKASGYGIVTFDTKERTIKMEAIRFLANLDIESEKNSYPGWPLTIQQTDNDGRRPIGYLPKLEVESANQVLKIIKEDTKELVHAMRIKGNTYTPSVYELGKYTLIIGEGATEKAISGIEITIDPKKTISV</sequence>
<evidence type="ECO:0000313" key="4">
    <source>
        <dbReference type="Proteomes" id="UP000540519"/>
    </source>
</evidence>
<comment type="caution">
    <text evidence="3">The sequence shown here is derived from an EMBL/GenBank/DDBJ whole genome shotgun (WGS) entry which is preliminary data.</text>
</comment>
<dbReference type="SUPFAM" id="SSF56300">
    <property type="entry name" value="Metallo-dependent phosphatases"/>
    <property type="match status" value="1"/>
</dbReference>
<dbReference type="InterPro" id="IPR018946">
    <property type="entry name" value="PhoD-like_MPP"/>
</dbReference>
<dbReference type="AlphaFoldDB" id="A0A7X3D0N5"/>
<gene>
    <name evidence="3" type="ORF">D9O36_01820</name>
</gene>
<accession>A0A7X3D0N5</accession>
<proteinExistence type="predicted"/>
<dbReference type="InterPro" id="IPR038607">
    <property type="entry name" value="PhoD-like_sf"/>
</dbReference>
<keyword evidence="1" id="KW-0732">Signal</keyword>
<dbReference type="InterPro" id="IPR029052">
    <property type="entry name" value="Metallo-depent_PP-like"/>
</dbReference>
<evidence type="ECO:0000259" key="2">
    <source>
        <dbReference type="Pfam" id="PF09423"/>
    </source>
</evidence>
<feature type="domain" description="PhoD-like phosphatase metallophosphatase" evidence="2">
    <location>
        <begin position="352"/>
        <end position="656"/>
    </location>
</feature>
<dbReference type="OrthoDB" id="9761852at2"/>
<keyword evidence="4" id="KW-1185">Reference proteome</keyword>
<reference evidence="3 4" key="1">
    <citation type="journal article" date="2019" name="Mar. Drugs">
        <title>Comparative Genomics and CAZyme Genome Repertoires of Marine Zobellia amurskyensis KMM 3526(T) and Zobellia laminariae KMM 3676(T).</title>
        <authorList>
            <person name="Chernysheva N."/>
            <person name="Bystritskaya E."/>
            <person name="Stenkova A."/>
            <person name="Golovkin I."/>
            <person name="Nedashkovskaya O."/>
            <person name="Isaeva M."/>
        </authorList>
    </citation>
    <scope>NUCLEOTIDE SEQUENCE [LARGE SCALE GENOMIC DNA]</scope>
    <source>
        <strain evidence="3 4">KMM 3526</strain>
    </source>
</reference>
<evidence type="ECO:0000313" key="3">
    <source>
        <dbReference type="EMBL" id="MUH34566.1"/>
    </source>
</evidence>
<dbReference type="EMBL" id="RCNR01000002">
    <property type="protein sequence ID" value="MUH34566.1"/>
    <property type="molecule type" value="Genomic_DNA"/>
</dbReference>
<evidence type="ECO:0000256" key="1">
    <source>
        <dbReference type="SAM" id="SignalP"/>
    </source>
</evidence>
<protein>
    <submittedName>
        <fullName evidence="3">Twin-arginine translocation pathway signal</fullName>
    </submittedName>
</protein>
<dbReference type="Gene3D" id="3.60.21.70">
    <property type="entry name" value="PhoD-like phosphatase"/>
    <property type="match status" value="1"/>
</dbReference>
<feature type="signal peptide" evidence="1">
    <location>
        <begin position="1"/>
        <end position="28"/>
    </location>
</feature>
<feature type="chain" id="PRO_5030578621" evidence="1">
    <location>
        <begin position="29"/>
        <end position="842"/>
    </location>
</feature>
<dbReference type="RefSeq" id="WP_155598593.1">
    <property type="nucleotide sequence ID" value="NZ_RCNR01000002.1"/>
</dbReference>
<name>A0A7X3D0N5_9FLAO</name>